<dbReference type="PROSITE" id="PS51658">
    <property type="entry name" value="BFN"/>
    <property type="match status" value="1"/>
</dbReference>
<keyword evidence="4" id="KW-1185">Reference proteome</keyword>
<evidence type="ECO:0000313" key="4">
    <source>
        <dbReference type="Proteomes" id="UP001595751"/>
    </source>
</evidence>
<evidence type="ECO:0000259" key="2">
    <source>
        <dbReference type="PROSITE" id="PS51658"/>
    </source>
</evidence>
<evidence type="ECO:0000256" key="1">
    <source>
        <dbReference type="SAM" id="MobiDB-lite"/>
    </source>
</evidence>
<dbReference type="Proteomes" id="UP001595751">
    <property type="component" value="Unassembled WGS sequence"/>
</dbReference>
<organism evidence="3 4">
    <name type="scientific">Corynebacterium hansenii</name>
    <dbReference type="NCBI Taxonomy" id="394964"/>
    <lineage>
        <taxon>Bacteria</taxon>
        <taxon>Bacillati</taxon>
        <taxon>Actinomycetota</taxon>
        <taxon>Actinomycetes</taxon>
        <taxon>Mycobacteriales</taxon>
        <taxon>Corynebacteriaceae</taxon>
        <taxon>Corynebacterium</taxon>
    </lineage>
</organism>
<accession>A0ABV7ZUS3</accession>
<dbReference type="RefSeq" id="WP_290288113.1">
    <property type="nucleotide sequence ID" value="NZ_CP047211.1"/>
</dbReference>
<name>A0ABV7ZUS3_9CORY</name>
<dbReference type="SUPFAM" id="SSF103256">
    <property type="entry name" value="Hypothetical protein TM0160"/>
    <property type="match status" value="1"/>
</dbReference>
<dbReference type="EMBL" id="JBHRZN010000004">
    <property type="protein sequence ID" value="MFC3850957.1"/>
    <property type="molecule type" value="Genomic_DNA"/>
</dbReference>
<feature type="domain" description="BFN" evidence="2">
    <location>
        <begin position="4"/>
        <end position="132"/>
    </location>
</feature>
<evidence type="ECO:0000313" key="3">
    <source>
        <dbReference type="EMBL" id="MFC3850957.1"/>
    </source>
</evidence>
<protein>
    <submittedName>
        <fullName evidence="3">Bifunctional nuclease family protein</fullName>
    </submittedName>
</protein>
<sequence length="202" mass="20625">MDEFVEVESRGILVHEPEDHPVLLLSWPGSGRVVPVWIGAAEAAYLAAREAGMTQNRPCAQDVIVEMAESTGNSIDRAEVTGFHEGVYIAALVLSDGGRVDCRVSDAVAVCEIAEAPLVFAREILEATSVPAGSLFDGAAHDGEEEEESVEEFARFLDEIDAADFLGESGGADGSGESGGSGEPGGSGGSGESDGSGGAGPS</sequence>
<gene>
    <name evidence="3" type="ORF">ACFORJ_12390</name>
</gene>
<proteinExistence type="predicted"/>
<dbReference type="InterPro" id="IPR036104">
    <property type="entry name" value="BFN_sf"/>
</dbReference>
<feature type="compositionally biased region" description="Gly residues" evidence="1">
    <location>
        <begin position="168"/>
        <end position="202"/>
    </location>
</feature>
<dbReference type="Pfam" id="PF02577">
    <property type="entry name" value="BFN_dom"/>
    <property type="match status" value="1"/>
</dbReference>
<dbReference type="InterPro" id="IPR003729">
    <property type="entry name" value="Bi_nuclease_dom"/>
</dbReference>
<comment type="caution">
    <text evidence="3">The sequence shown here is derived from an EMBL/GenBank/DDBJ whole genome shotgun (WGS) entry which is preliminary data.</text>
</comment>
<dbReference type="Gene3D" id="3.10.690.10">
    <property type="entry name" value="Bifunctional nuclease domain"/>
    <property type="match status" value="1"/>
</dbReference>
<reference evidence="4" key="1">
    <citation type="journal article" date="2019" name="Int. J. Syst. Evol. Microbiol.">
        <title>The Global Catalogue of Microorganisms (GCM) 10K type strain sequencing project: providing services to taxonomists for standard genome sequencing and annotation.</title>
        <authorList>
            <consortium name="The Broad Institute Genomics Platform"/>
            <consortium name="The Broad Institute Genome Sequencing Center for Infectious Disease"/>
            <person name="Wu L."/>
            <person name="Ma J."/>
        </authorList>
    </citation>
    <scope>NUCLEOTIDE SEQUENCE [LARGE SCALE GENOMIC DNA]</scope>
    <source>
        <strain evidence="4">CCUG 53252</strain>
    </source>
</reference>
<feature type="region of interest" description="Disordered" evidence="1">
    <location>
        <begin position="165"/>
        <end position="202"/>
    </location>
</feature>